<name>A0A917NSN1_9ACTN</name>
<proteinExistence type="predicted"/>
<sequence length="197" mass="21382">MDDGRDVVELHPQPLGAQFDDLQPGGLRADPLTVGVADLVLFVRQRSEEARPGAGRGAVEAGGPERGPGPQADDTVRDESAGAGEASGVGEYGWFVETFGREVEPLWFDPYTDEDMSTGPDESKARITDFYTRARAAADRVLTELPLDTLGKPAWRDDECSLRWVLVRMTAETARHAGHMDIVRELIDGVTGAYEPA</sequence>
<reference evidence="2" key="1">
    <citation type="journal article" date="2014" name="Int. J. Syst. Evol. Microbiol.">
        <title>Complete genome sequence of Corynebacterium casei LMG S-19264T (=DSM 44701T), isolated from a smear-ripened cheese.</title>
        <authorList>
            <consortium name="US DOE Joint Genome Institute (JGI-PGF)"/>
            <person name="Walter F."/>
            <person name="Albersmeier A."/>
            <person name="Kalinowski J."/>
            <person name="Ruckert C."/>
        </authorList>
    </citation>
    <scope>NUCLEOTIDE SEQUENCE</scope>
    <source>
        <strain evidence="2">CGMCC 4.7272</strain>
    </source>
</reference>
<feature type="region of interest" description="Disordered" evidence="1">
    <location>
        <begin position="47"/>
        <end position="85"/>
    </location>
</feature>
<protein>
    <recommendedName>
        <fullName evidence="4">Mini-circle protein</fullName>
    </recommendedName>
</protein>
<dbReference type="Gene3D" id="1.20.120.450">
    <property type="entry name" value="dinb family like domain"/>
    <property type="match status" value="1"/>
</dbReference>
<dbReference type="Pfam" id="PF04978">
    <property type="entry name" value="MST"/>
    <property type="match status" value="1"/>
</dbReference>
<comment type="caution">
    <text evidence="2">The sequence shown here is derived from an EMBL/GenBank/DDBJ whole genome shotgun (WGS) entry which is preliminary data.</text>
</comment>
<evidence type="ECO:0000313" key="2">
    <source>
        <dbReference type="EMBL" id="GGJ26004.1"/>
    </source>
</evidence>
<dbReference type="AlphaFoldDB" id="A0A917NSN1"/>
<dbReference type="InterPro" id="IPR007061">
    <property type="entry name" value="MST-like"/>
</dbReference>
<organism evidence="2 3">
    <name type="scientific">Streptomyces lacrimifluminis</name>
    <dbReference type="NCBI Taxonomy" id="1500077"/>
    <lineage>
        <taxon>Bacteria</taxon>
        <taxon>Bacillati</taxon>
        <taxon>Actinomycetota</taxon>
        <taxon>Actinomycetes</taxon>
        <taxon>Kitasatosporales</taxon>
        <taxon>Streptomycetaceae</taxon>
        <taxon>Streptomyces</taxon>
    </lineage>
</organism>
<evidence type="ECO:0000256" key="1">
    <source>
        <dbReference type="SAM" id="MobiDB-lite"/>
    </source>
</evidence>
<dbReference type="Proteomes" id="UP000625682">
    <property type="component" value="Unassembled WGS sequence"/>
</dbReference>
<accession>A0A917NSN1</accession>
<gene>
    <name evidence="2" type="ORF">GCM10012282_23190</name>
</gene>
<feature type="region of interest" description="Disordered" evidence="1">
    <location>
        <begin position="1"/>
        <end position="23"/>
    </location>
</feature>
<dbReference type="SUPFAM" id="SSF109854">
    <property type="entry name" value="DinB/YfiT-like putative metalloenzymes"/>
    <property type="match status" value="1"/>
</dbReference>
<dbReference type="InterPro" id="IPR034660">
    <property type="entry name" value="DinB/YfiT-like"/>
</dbReference>
<evidence type="ECO:0008006" key="4">
    <source>
        <dbReference type="Google" id="ProtNLM"/>
    </source>
</evidence>
<reference evidence="2" key="2">
    <citation type="submission" date="2020-09" db="EMBL/GenBank/DDBJ databases">
        <authorList>
            <person name="Sun Q."/>
            <person name="Zhou Y."/>
        </authorList>
    </citation>
    <scope>NUCLEOTIDE SEQUENCE</scope>
    <source>
        <strain evidence="2">CGMCC 4.7272</strain>
    </source>
</reference>
<keyword evidence="3" id="KW-1185">Reference proteome</keyword>
<dbReference type="EMBL" id="BMMU01000005">
    <property type="protein sequence ID" value="GGJ26004.1"/>
    <property type="molecule type" value="Genomic_DNA"/>
</dbReference>
<evidence type="ECO:0000313" key="3">
    <source>
        <dbReference type="Proteomes" id="UP000625682"/>
    </source>
</evidence>